<keyword evidence="11" id="KW-0234">DNA repair</keyword>
<evidence type="ECO:0000256" key="12">
    <source>
        <dbReference type="SAM" id="MobiDB-lite"/>
    </source>
</evidence>
<evidence type="ECO:0000256" key="7">
    <source>
        <dbReference type="ARBA" id="ARBA00022763"/>
    </source>
</evidence>
<keyword evidence="7" id="KW-0227">DNA damage</keyword>
<evidence type="ECO:0000256" key="10">
    <source>
        <dbReference type="ARBA" id="ARBA00023014"/>
    </source>
</evidence>
<evidence type="ECO:0000256" key="1">
    <source>
        <dbReference type="ARBA" id="ARBA00001400"/>
    </source>
</evidence>
<evidence type="ECO:0000256" key="3">
    <source>
        <dbReference type="ARBA" id="ARBA00012030"/>
    </source>
</evidence>
<evidence type="ECO:0000313" key="15">
    <source>
        <dbReference type="Proteomes" id="UP000470010"/>
    </source>
</evidence>
<keyword evidence="10" id="KW-0411">Iron-sulfur</keyword>
<comment type="similarity">
    <text evidence="2">Belongs to the uracil-DNA glycosylase (UDG) superfamily. Type 4 (UDGa) family.</text>
</comment>
<reference evidence="15" key="1">
    <citation type="submission" date="2019-08" db="EMBL/GenBank/DDBJ databases">
        <title>Arthrobacter sp. nov., isolated from plateau pika and Tibetan wild ass.</title>
        <authorList>
            <person name="Ge Y."/>
        </authorList>
    </citation>
    <scope>NUCLEOTIDE SEQUENCE [LARGE SCALE GENOMIC DNA]</scope>
    <source>
        <strain evidence="15">HF-1365</strain>
    </source>
</reference>
<feature type="region of interest" description="Disordered" evidence="12">
    <location>
        <begin position="200"/>
        <end position="233"/>
    </location>
</feature>
<keyword evidence="6" id="KW-0479">Metal-binding</keyword>
<accession>A0A7K0G8P1</accession>
<evidence type="ECO:0000256" key="8">
    <source>
        <dbReference type="ARBA" id="ARBA00022801"/>
    </source>
</evidence>
<organism evidence="14 15">
    <name type="scientific">Enorma shizhengliae</name>
    <dbReference type="NCBI Taxonomy" id="2606615"/>
    <lineage>
        <taxon>Bacteria</taxon>
        <taxon>Bacillati</taxon>
        <taxon>Actinomycetota</taxon>
        <taxon>Coriobacteriia</taxon>
        <taxon>Coriobacteriales</taxon>
        <taxon>Coriobacteriaceae</taxon>
        <taxon>Enorma</taxon>
    </lineage>
</organism>
<dbReference type="NCBIfam" id="TIGR00758">
    <property type="entry name" value="UDG_fam4"/>
    <property type="match status" value="1"/>
</dbReference>
<dbReference type="Proteomes" id="UP000470010">
    <property type="component" value="Unassembled WGS sequence"/>
</dbReference>
<evidence type="ECO:0000256" key="9">
    <source>
        <dbReference type="ARBA" id="ARBA00023004"/>
    </source>
</evidence>
<keyword evidence="5" id="KW-0004">4Fe-4S</keyword>
<evidence type="ECO:0000256" key="2">
    <source>
        <dbReference type="ARBA" id="ARBA00006521"/>
    </source>
</evidence>
<dbReference type="GO" id="GO:0051539">
    <property type="term" value="F:4 iron, 4 sulfur cluster binding"/>
    <property type="evidence" value="ECO:0007669"/>
    <property type="project" value="UniProtKB-KW"/>
</dbReference>
<keyword evidence="8" id="KW-0378">Hydrolase</keyword>
<keyword evidence="15" id="KW-1185">Reference proteome</keyword>
<dbReference type="CDD" id="cd10030">
    <property type="entry name" value="UDG-F4_TTUDGA_SPO1dp_like"/>
    <property type="match status" value="1"/>
</dbReference>
<name>A0A7K0G8P1_9ACTN</name>
<dbReference type="GO" id="GO:0046872">
    <property type="term" value="F:metal ion binding"/>
    <property type="evidence" value="ECO:0007669"/>
    <property type="project" value="UniProtKB-KW"/>
</dbReference>
<evidence type="ECO:0000259" key="13">
    <source>
        <dbReference type="SMART" id="SM00986"/>
    </source>
</evidence>
<feature type="domain" description="Uracil-DNA glycosylase-like" evidence="13">
    <location>
        <begin position="43"/>
        <end position="195"/>
    </location>
</feature>
<dbReference type="Pfam" id="PF03167">
    <property type="entry name" value="UDG"/>
    <property type="match status" value="1"/>
</dbReference>
<dbReference type="GO" id="GO:0004844">
    <property type="term" value="F:uracil DNA N-glycosylase activity"/>
    <property type="evidence" value="ECO:0007669"/>
    <property type="project" value="UniProtKB-EC"/>
</dbReference>
<dbReference type="InterPro" id="IPR005273">
    <property type="entry name" value="Ura-DNA_glyco_family4"/>
</dbReference>
<dbReference type="RefSeq" id="WP_144688184.1">
    <property type="nucleotide sequence ID" value="NZ_VLLQ01000006.1"/>
</dbReference>
<gene>
    <name evidence="14" type="ORF">GJE22_05320</name>
</gene>
<dbReference type="InterPro" id="IPR005122">
    <property type="entry name" value="Uracil-DNA_glycosylase-like"/>
</dbReference>
<dbReference type="SMART" id="SM00986">
    <property type="entry name" value="UDG"/>
    <property type="match status" value="1"/>
</dbReference>
<comment type="catalytic activity">
    <reaction evidence="1">
        <text>Hydrolyzes single-stranded DNA or mismatched double-stranded DNA and polynucleotides, releasing free uracil.</text>
        <dbReference type="EC" id="3.2.2.27"/>
    </reaction>
</comment>
<dbReference type="AlphaFoldDB" id="A0A7K0G8P1"/>
<dbReference type="Gene3D" id="3.40.470.10">
    <property type="entry name" value="Uracil-DNA glycosylase-like domain"/>
    <property type="match status" value="1"/>
</dbReference>
<dbReference type="InterPro" id="IPR051536">
    <property type="entry name" value="UDG_Type-4/5"/>
</dbReference>
<dbReference type="SUPFAM" id="SSF52141">
    <property type="entry name" value="Uracil-DNA glycosylase-like"/>
    <property type="match status" value="1"/>
</dbReference>
<dbReference type="EMBL" id="VTFZ01000005">
    <property type="protein sequence ID" value="MRX80012.1"/>
    <property type="molecule type" value="Genomic_DNA"/>
</dbReference>
<evidence type="ECO:0000256" key="11">
    <source>
        <dbReference type="ARBA" id="ARBA00023204"/>
    </source>
</evidence>
<feature type="compositionally biased region" description="Basic and acidic residues" evidence="12">
    <location>
        <begin position="219"/>
        <end position="233"/>
    </location>
</feature>
<dbReference type="EC" id="3.2.2.27" evidence="3"/>
<dbReference type="PANTHER" id="PTHR33693">
    <property type="entry name" value="TYPE-5 URACIL-DNA GLYCOSYLASE"/>
    <property type="match status" value="1"/>
</dbReference>
<keyword evidence="9" id="KW-0408">Iron</keyword>
<dbReference type="InterPro" id="IPR036895">
    <property type="entry name" value="Uracil-DNA_glycosylase-like_sf"/>
</dbReference>
<evidence type="ECO:0000256" key="4">
    <source>
        <dbReference type="ARBA" id="ARBA00019403"/>
    </source>
</evidence>
<comment type="caution">
    <text evidence="14">The sequence shown here is derived from an EMBL/GenBank/DDBJ whole genome shotgun (WGS) entry which is preliminary data.</text>
</comment>
<sequence length="233" mass="25624">MGIMHIPGHTRQAPREVALEEIRAVMGDCRLCELCQTRTNIVFGVGNPHARVMFVGEAPGRNEDLQGEPFVGRAGENLNSILSLAGLTRDEIYIANVLKCRPPGNRNPKPDEVLACSPFLREQIRSIWPDVIVTLGNPATHFVLKTETGITRLRGRFHQTGHFTVMPTFHPAAALRNPAWQELLEEDFRMLGDWLARHPAGGAGAHAQAQDAGEPNTVEAEHNADALPRPEEG</sequence>
<evidence type="ECO:0000313" key="14">
    <source>
        <dbReference type="EMBL" id="MRX80012.1"/>
    </source>
</evidence>
<evidence type="ECO:0000256" key="6">
    <source>
        <dbReference type="ARBA" id="ARBA00022723"/>
    </source>
</evidence>
<dbReference type="PANTHER" id="PTHR33693:SF1">
    <property type="entry name" value="TYPE-4 URACIL-DNA GLYCOSYLASE"/>
    <property type="match status" value="1"/>
</dbReference>
<proteinExistence type="inferred from homology"/>
<evidence type="ECO:0000256" key="5">
    <source>
        <dbReference type="ARBA" id="ARBA00022485"/>
    </source>
</evidence>
<dbReference type="GO" id="GO:0006281">
    <property type="term" value="P:DNA repair"/>
    <property type="evidence" value="ECO:0007669"/>
    <property type="project" value="UniProtKB-KW"/>
</dbReference>
<dbReference type="SMART" id="SM00987">
    <property type="entry name" value="UreE_C"/>
    <property type="match status" value="1"/>
</dbReference>
<protein>
    <recommendedName>
        <fullName evidence="4">Type-4 uracil-DNA glycosylase</fullName>
        <ecNumber evidence="3">3.2.2.27</ecNumber>
    </recommendedName>
</protein>